<reference evidence="2" key="2">
    <citation type="submission" date="2025-08" db="UniProtKB">
        <authorList>
            <consortium name="Ensembl"/>
        </authorList>
    </citation>
    <scope>IDENTIFICATION</scope>
</reference>
<evidence type="ECO:0000313" key="3">
    <source>
        <dbReference type="Proteomes" id="UP001501940"/>
    </source>
</evidence>
<dbReference type="Ensembl" id="ENSAOCT00000007367.2">
    <property type="protein sequence ID" value="ENSAOCP00000004836.2"/>
    <property type="gene ID" value="ENSAOCG00000008268.2"/>
</dbReference>
<name>A0A3Q1B444_AMPOC</name>
<protein>
    <recommendedName>
        <fullName evidence="1">G domain-containing protein</fullName>
    </recommendedName>
</protein>
<dbReference type="SUPFAM" id="SSF52540">
    <property type="entry name" value="P-loop containing nucleoside triphosphate hydrolases"/>
    <property type="match status" value="1"/>
</dbReference>
<dbReference type="Gene3D" id="3.40.50.300">
    <property type="entry name" value="P-loop containing nucleotide triphosphate hydrolases"/>
    <property type="match status" value="1"/>
</dbReference>
<keyword evidence="3" id="KW-1185">Reference proteome</keyword>
<dbReference type="STRING" id="80972.ENSAOCP00000004836"/>
<dbReference type="PANTHER" id="PTHR23305">
    <property type="entry name" value="OBG GTPASE FAMILY"/>
    <property type="match status" value="1"/>
</dbReference>
<reference evidence="2" key="3">
    <citation type="submission" date="2025-09" db="UniProtKB">
        <authorList>
            <consortium name="Ensembl"/>
        </authorList>
    </citation>
    <scope>IDENTIFICATION</scope>
</reference>
<dbReference type="InterPro" id="IPR027417">
    <property type="entry name" value="P-loop_NTPase"/>
</dbReference>
<dbReference type="GO" id="GO:0005737">
    <property type="term" value="C:cytoplasm"/>
    <property type="evidence" value="ECO:0007669"/>
    <property type="project" value="TreeGrafter"/>
</dbReference>
<dbReference type="AlphaFoldDB" id="A0A3Q1B444"/>
<dbReference type="Proteomes" id="UP001501940">
    <property type="component" value="Chromosome 19"/>
</dbReference>
<reference evidence="2 3" key="1">
    <citation type="submission" date="2022-01" db="EMBL/GenBank/DDBJ databases">
        <title>A chromosome-scale genome assembly of the false clownfish, Amphiprion ocellaris.</title>
        <authorList>
            <person name="Ryu T."/>
        </authorList>
    </citation>
    <scope>NUCLEOTIDE SEQUENCE [LARGE SCALE GENOMIC DNA]</scope>
</reference>
<accession>A0A3Q1B444</accession>
<sequence length="121" mass="12935">MLPPTAGTSKLPPLIGPFGTSLKTGIVGLRNVGKSIFFNLLTKSQVAVENFPVCTVDPNNSRVPVPDERFDFLCQYHKPASKGPAFLNIMDIAALVKGAHSGQGLGDNFLSYMSACDEIPK</sequence>
<dbReference type="Gene3D" id="3.10.20.30">
    <property type="match status" value="1"/>
</dbReference>
<dbReference type="InterPro" id="IPR012675">
    <property type="entry name" value="Beta-grasp_dom_sf"/>
</dbReference>
<proteinExistence type="predicted"/>
<dbReference type="Pfam" id="PF01926">
    <property type="entry name" value="MMR_HSR1"/>
    <property type="match status" value="1"/>
</dbReference>
<dbReference type="GeneTree" id="ENSGT00390000000673"/>
<dbReference type="OMA" id="THAFEDD"/>
<dbReference type="GO" id="GO:0005525">
    <property type="term" value="F:GTP binding"/>
    <property type="evidence" value="ECO:0007669"/>
    <property type="project" value="InterPro"/>
</dbReference>
<dbReference type="InterPro" id="IPR006073">
    <property type="entry name" value="GTP-bd"/>
</dbReference>
<dbReference type="GO" id="GO:0016887">
    <property type="term" value="F:ATP hydrolysis activity"/>
    <property type="evidence" value="ECO:0007669"/>
    <property type="project" value="TreeGrafter"/>
</dbReference>
<dbReference type="PRINTS" id="PR00326">
    <property type="entry name" value="GTP1OBG"/>
</dbReference>
<dbReference type="PANTHER" id="PTHR23305:SF11">
    <property type="entry name" value="OBG-LIKE ATPASE 1"/>
    <property type="match status" value="1"/>
</dbReference>
<evidence type="ECO:0000259" key="1">
    <source>
        <dbReference type="Pfam" id="PF01926"/>
    </source>
</evidence>
<organism evidence="2 3">
    <name type="scientific">Amphiprion ocellaris</name>
    <name type="common">Clown anemonefish</name>
    <dbReference type="NCBI Taxonomy" id="80972"/>
    <lineage>
        <taxon>Eukaryota</taxon>
        <taxon>Metazoa</taxon>
        <taxon>Chordata</taxon>
        <taxon>Craniata</taxon>
        <taxon>Vertebrata</taxon>
        <taxon>Euteleostomi</taxon>
        <taxon>Actinopterygii</taxon>
        <taxon>Neopterygii</taxon>
        <taxon>Teleostei</taxon>
        <taxon>Neoteleostei</taxon>
        <taxon>Acanthomorphata</taxon>
        <taxon>Ovalentaria</taxon>
        <taxon>Pomacentridae</taxon>
        <taxon>Amphiprion</taxon>
    </lineage>
</organism>
<evidence type="ECO:0000313" key="2">
    <source>
        <dbReference type="Ensembl" id="ENSAOCP00000004836.2"/>
    </source>
</evidence>
<feature type="domain" description="G" evidence="1">
    <location>
        <begin position="24"/>
        <end position="117"/>
    </location>
</feature>